<proteinExistence type="predicted"/>
<dbReference type="ExpressionAtlas" id="A0A3L6F845">
    <property type="expression patterns" value="baseline"/>
</dbReference>
<evidence type="ECO:0000256" key="1">
    <source>
        <dbReference type="SAM" id="MobiDB-lite"/>
    </source>
</evidence>
<accession>A0A3L6F845</accession>
<sequence>MPPPPRDLDKQARGRPGHAAPTIGRAGGGASKPRSVASAAPPPDKQTPTDAEFLAVKLYFLRYAYDPPSDLKDPSSTFSPCASGESQEGADTTQNMNDTDKNNSEREESDLALEKESATFTSQKQHLEELSDAKETFIGGPEAEAKSNSTKDSDNPIAKVGSSIASDKMRDGCNANAIPCPATSNHTTEPSSVASQEASPASTKDTAIPEQVERPSSEELLADVSLPQGKVEPKKTEPAPAASSNIQQHGCKQAGNGNTGTSFNLIHYFS</sequence>
<feature type="compositionally biased region" description="Basic and acidic residues" evidence="1">
    <location>
        <begin position="1"/>
        <end position="12"/>
    </location>
</feature>
<feature type="compositionally biased region" description="Polar residues" evidence="1">
    <location>
        <begin position="182"/>
        <end position="205"/>
    </location>
</feature>
<dbReference type="EMBL" id="NCVQ01000005">
    <property type="protein sequence ID" value="PWZ28521.1"/>
    <property type="molecule type" value="Genomic_DNA"/>
</dbReference>
<name>A0A3L6F845_MAIZE</name>
<dbReference type="Proteomes" id="UP000251960">
    <property type="component" value="Chromosome 4"/>
</dbReference>
<reference evidence="2" key="1">
    <citation type="journal article" date="2018" name="Nat. Genet.">
        <title>Extensive intraspecific gene order and gene structural variations between Mo17 and other maize genomes.</title>
        <authorList>
            <person name="Sun S."/>
            <person name="Zhou Y."/>
            <person name="Chen J."/>
            <person name="Shi J."/>
            <person name="Zhao H."/>
            <person name="Zhao H."/>
            <person name="Song W."/>
            <person name="Zhang M."/>
            <person name="Cui Y."/>
            <person name="Dong X."/>
            <person name="Liu H."/>
            <person name="Ma X."/>
            <person name="Jiao Y."/>
            <person name="Wang B."/>
            <person name="Wei X."/>
            <person name="Stein J.C."/>
            <person name="Glaubitz J.C."/>
            <person name="Lu F."/>
            <person name="Yu G."/>
            <person name="Liang C."/>
            <person name="Fengler K."/>
            <person name="Li B."/>
            <person name="Rafalski A."/>
            <person name="Schnable P.S."/>
            <person name="Ware D.H."/>
            <person name="Buckler E.S."/>
            <person name="Lai J."/>
        </authorList>
    </citation>
    <scope>NUCLEOTIDE SEQUENCE [LARGE SCALE GENOMIC DNA]</scope>
    <source>
        <tissue evidence="2">Seedling</tissue>
    </source>
</reference>
<feature type="compositionally biased region" description="Polar residues" evidence="1">
    <location>
        <begin position="74"/>
        <end position="97"/>
    </location>
</feature>
<feature type="region of interest" description="Disordered" evidence="1">
    <location>
        <begin position="69"/>
        <end position="258"/>
    </location>
</feature>
<comment type="caution">
    <text evidence="2">The sequence shown here is derived from an EMBL/GenBank/DDBJ whole genome shotgun (WGS) entry which is preliminary data.</text>
</comment>
<feature type="region of interest" description="Disordered" evidence="1">
    <location>
        <begin position="1"/>
        <end position="50"/>
    </location>
</feature>
<feature type="compositionally biased region" description="Polar residues" evidence="1">
    <location>
        <begin position="242"/>
        <end position="258"/>
    </location>
</feature>
<evidence type="ECO:0000313" key="2">
    <source>
        <dbReference type="EMBL" id="PWZ28521.1"/>
    </source>
</evidence>
<protein>
    <submittedName>
        <fullName evidence="2">Uncharacterized protein</fullName>
    </submittedName>
</protein>
<feature type="compositionally biased region" description="Basic and acidic residues" evidence="1">
    <location>
        <begin position="143"/>
        <end position="154"/>
    </location>
</feature>
<dbReference type="AlphaFoldDB" id="A0A3L6F845"/>
<feature type="compositionally biased region" description="Basic and acidic residues" evidence="1">
    <location>
        <begin position="125"/>
        <end position="135"/>
    </location>
</feature>
<gene>
    <name evidence="2" type="ORF">Zm00014a_035990</name>
</gene>
<organism evidence="2">
    <name type="scientific">Zea mays</name>
    <name type="common">Maize</name>
    <dbReference type="NCBI Taxonomy" id="4577"/>
    <lineage>
        <taxon>Eukaryota</taxon>
        <taxon>Viridiplantae</taxon>
        <taxon>Streptophyta</taxon>
        <taxon>Embryophyta</taxon>
        <taxon>Tracheophyta</taxon>
        <taxon>Spermatophyta</taxon>
        <taxon>Magnoliopsida</taxon>
        <taxon>Liliopsida</taxon>
        <taxon>Poales</taxon>
        <taxon>Poaceae</taxon>
        <taxon>PACMAD clade</taxon>
        <taxon>Panicoideae</taxon>
        <taxon>Andropogonodae</taxon>
        <taxon>Andropogoneae</taxon>
        <taxon>Tripsacinae</taxon>
        <taxon>Zea</taxon>
    </lineage>
</organism>